<feature type="domain" description="Histidine kinase" evidence="15">
    <location>
        <begin position="391"/>
        <end position="586"/>
    </location>
</feature>
<dbReference type="InterPro" id="IPR010559">
    <property type="entry name" value="Sig_transdc_His_kin_internal"/>
</dbReference>
<evidence type="ECO:0000256" key="5">
    <source>
        <dbReference type="ARBA" id="ARBA00022553"/>
    </source>
</evidence>
<evidence type="ECO:0000259" key="15">
    <source>
        <dbReference type="PROSITE" id="PS50109"/>
    </source>
</evidence>
<evidence type="ECO:0000256" key="1">
    <source>
        <dbReference type="ARBA" id="ARBA00000085"/>
    </source>
</evidence>
<evidence type="ECO:0000313" key="19">
    <source>
        <dbReference type="Proteomes" id="UP001141950"/>
    </source>
</evidence>
<comment type="catalytic activity">
    <reaction evidence="1">
        <text>ATP + protein L-histidine = ADP + protein N-phospho-L-histidine.</text>
        <dbReference type="EC" id="2.7.13.3"/>
    </reaction>
</comment>
<reference evidence="18" key="1">
    <citation type="submission" date="2022-08" db="EMBL/GenBank/DDBJ databases">
        <title>The genomic sequence of strain Paenibacillus sp. SCIV0701.</title>
        <authorList>
            <person name="Zhao H."/>
        </authorList>
    </citation>
    <scope>NUCLEOTIDE SEQUENCE</scope>
    <source>
        <strain evidence="18">SCIV0701</strain>
    </source>
</reference>
<dbReference type="Gene3D" id="3.30.565.10">
    <property type="entry name" value="Histidine kinase-like ATPase, C-terminal domain"/>
    <property type="match status" value="1"/>
</dbReference>
<dbReference type="GO" id="GO:0005524">
    <property type="term" value="F:ATP binding"/>
    <property type="evidence" value="ECO:0007669"/>
    <property type="project" value="UniProtKB-KW"/>
</dbReference>
<keyword evidence="11 14" id="KW-1133">Transmembrane helix</keyword>
<keyword evidence="8" id="KW-0547">Nucleotide-binding</keyword>
<feature type="domain" description="GP-PDE" evidence="17">
    <location>
        <begin position="1"/>
        <end position="76"/>
    </location>
</feature>
<keyword evidence="4" id="KW-1003">Cell membrane</keyword>
<evidence type="ECO:0000256" key="2">
    <source>
        <dbReference type="ARBA" id="ARBA00004651"/>
    </source>
</evidence>
<dbReference type="EC" id="2.7.13.3" evidence="3"/>
<dbReference type="RefSeq" id="WP_257452883.1">
    <property type="nucleotide sequence ID" value="NZ_JANIPJ010000037.1"/>
</dbReference>
<keyword evidence="12" id="KW-0902">Two-component regulatory system</keyword>
<keyword evidence="9 18" id="KW-0418">Kinase</keyword>
<keyword evidence="5" id="KW-0597">Phosphoprotein</keyword>
<dbReference type="SUPFAM" id="SSF158472">
    <property type="entry name" value="HAMP domain-like"/>
    <property type="match status" value="1"/>
</dbReference>
<dbReference type="GO" id="GO:0006629">
    <property type="term" value="P:lipid metabolic process"/>
    <property type="evidence" value="ECO:0007669"/>
    <property type="project" value="InterPro"/>
</dbReference>
<feature type="domain" description="HAMP" evidence="16">
    <location>
        <begin position="318"/>
        <end position="370"/>
    </location>
</feature>
<dbReference type="PROSITE" id="PS50885">
    <property type="entry name" value="HAMP"/>
    <property type="match status" value="1"/>
</dbReference>
<evidence type="ECO:0000256" key="11">
    <source>
        <dbReference type="ARBA" id="ARBA00022989"/>
    </source>
</evidence>
<dbReference type="Proteomes" id="UP001141950">
    <property type="component" value="Unassembled WGS sequence"/>
</dbReference>
<dbReference type="PANTHER" id="PTHR34220:SF11">
    <property type="entry name" value="SENSOR PROTEIN KINASE HPTS"/>
    <property type="match status" value="1"/>
</dbReference>
<evidence type="ECO:0000259" key="17">
    <source>
        <dbReference type="PROSITE" id="PS51704"/>
    </source>
</evidence>
<dbReference type="PROSITE" id="PS50109">
    <property type="entry name" value="HIS_KIN"/>
    <property type="match status" value="1"/>
</dbReference>
<dbReference type="InterPro" id="IPR036890">
    <property type="entry name" value="HATPase_C_sf"/>
</dbReference>
<evidence type="ECO:0000256" key="7">
    <source>
        <dbReference type="ARBA" id="ARBA00022692"/>
    </source>
</evidence>
<dbReference type="AlphaFoldDB" id="A0A9X2SCF4"/>
<dbReference type="Pfam" id="PF00672">
    <property type="entry name" value="HAMP"/>
    <property type="match status" value="1"/>
</dbReference>
<dbReference type="InterPro" id="IPR003660">
    <property type="entry name" value="HAMP_dom"/>
</dbReference>
<evidence type="ECO:0000313" key="18">
    <source>
        <dbReference type="EMBL" id="MCR2807935.1"/>
    </source>
</evidence>
<dbReference type="Pfam" id="PF06580">
    <property type="entry name" value="His_kinase"/>
    <property type="match status" value="1"/>
</dbReference>
<evidence type="ECO:0000259" key="16">
    <source>
        <dbReference type="PROSITE" id="PS50885"/>
    </source>
</evidence>
<evidence type="ECO:0000256" key="3">
    <source>
        <dbReference type="ARBA" id="ARBA00012438"/>
    </source>
</evidence>
<keyword evidence="6" id="KW-0808">Transferase</keyword>
<gene>
    <name evidence="18" type="ORF">NQZ67_29070</name>
</gene>
<keyword evidence="19" id="KW-1185">Reference proteome</keyword>
<keyword evidence="13 14" id="KW-0472">Membrane</keyword>
<protein>
    <recommendedName>
        <fullName evidence="3">histidine kinase</fullName>
        <ecNumber evidence="3">2.7.13.3</ecNumber>
    </recommendedName>
</protein>
<dbReference type="GO" id="GO:0005886">
    <property type="term" value="C:plasma membrane"/>
    <property type="evidence" value="ECO:0007669"/>
    <property type="project" value="UniProtKB-SubCell"/>
</dbReference>
<dbReference type="GO" id="GO:0000155">
    <property type="term" value="F:phosphorelay sensor kinase activity"/>
    <property type="evidence" value="ECO:0007669"/>
    <property type="project" value="InterPro"/>
</dbReference>
<evidence type="ECO:0000256" key="8">
    <source>
        <dbReference type="ARBA" id="ARBA00022741"/>
    </source>
</evidence>
<dbReference type="SMART" id="SM00304">
    <property type="entry name" value="HAMP"/>
    <property type="match status" value="1"/>
</dbReference>
<evidence type="ECO:0000256" key="6">
    <source>
        <dbReference type="ARBA" id="ARBA00022679"/>
    </source>
</evidence>
<dbReference type="SUPFAM" id="SSF55874">
    <property type="entry name" value="ATPase domain of HSP90 chaperone/DNA topoisomerase II/histidine kinase"/>
    <property type="match status" value="1"/>
</dbReference>
<proteinExistence type="predicted"/>
<dbReference type="PANTHER" id="PTHR34220">
    <property type="entry name" value="SENSOR HISTIDINE KINASE YPDA"/>
    <property type="match status" value="1"/>
</dbReference>
<comment type="caution">
    <text evidence="18">The sequence shown here is derived from an EMBL/GenBank/DDBJ whole genome shotgun (WGS) entry which is preliminary data.</text>
</comment>
<keyword evidence="10" id="KW-0067">ATP-binding</keyword>
<dbReference type="InterPro" id="IPR050640">
    <property type="entry name" value="Bact_2-comp_sensor_kinase"/>
</dbReference>
<evidence type="ECO:0000256" key="13">
    <source>
        <dbReference type="ARBA" id="ARBA00023136"/>
    </source>
</evidence>
<dbReference type="PROSITE" id="PS51704">
    <property type="entry name" value="GP_PDE"/>
    <property type="match status" value="1"/>
</dbReference>
<accession>A0A9X2SCF4</accession>
<dbReference type="GO" id="GO:0008081">
    <property type="term" value="F:phosphoric diester hydrolase activity"/>
    <property type="evidence" value="ECO:0007669"/>
    <property type="project" value="InterPro"/>
</dbReference>
<dbReference type="InterPro" id="IPR003594">
    <property type="entry name" value="HATPase_dom"/>
</dbReference>
<evidence type="ECO:0000256" key="4">
    <source>
        <dbReference type="ARBA" id="ARBA00022475"/>
    </source>
</evidence>
<keyword evidence="7 14" id="KW-0812">Transmembrane</keyword>
<dbReference type="Gene3D" id="6.10.340.10">
    <property type="match status" value="1"/>
</dbReference>
<sequence>MTVIRKWWNSVFVKYSAAFLMVGLIPLIALSVFSLQAFTGHVQQFTVNNLKQMSLYMSYNVNNFFTDYDEITRLMYTGRYEGYSHTVSVNQTVNVNQYEQINNIPIAAFLRTVLYSDKHIRSVYFVRSVDGKLYYETRQSRPLQADKLPVAEWLKPLAERPNHLSIYPTHGELYYNSPDRKAITFGRNLIDISGKLTAEPKVVGSLFIDVDAGVLDSFFQELNLGKDDELYVLDGSDRLYYSNRLDPANPEHAAAFANLAEEGYLVFNDEIPYLEGRVLMRVSEKNLFEQLTSTKSAVYIAIAVCAIALLGMGTLFSRRLASPIRNVLHHMNKVEMGNLDTQIERYGKDEIGRLAVGFNRMVERLKVFIHDAYVAEIKQKQAELNALKSQIRPHYLYNTLEVIRMNAVYNDDEEVADMILALSNQLKYVIDYGEDWVTLQEELDHLHDYFSIIRIRFENRIDLRLQVAEDVRTDFLLLKLSLQPLVENAIQHGIRPKGGKGSVLVSVERAQDKLTVTVYDDGAGIGESKLQELKEQLARPEAPSKNVGLKNVHDRIKTICGEPYGLEISSIKHVGTSILLTFPIMEKHLKLPAHDA</sequence>
<dbReference type="InterPro" id="IPR030395">
    <property type="entry name" value="GP_PDE_dom"/>
</dbReference>
<feature type="transmembrane region" description="Helical" evidence="14">
    <location>
        <begin position="12"/>
        <end position="35"/>
    </location>
</feature>
<organism evidence="18 19">
    <name type="scientific">Paenibacillus soyae</name>
    <dbReference type="NCBI Taxonomy" id="2969249"/>
    <lineage>
        <taxon>Bacteria</taxon>
        <taxon>Bacillati</taxon>
        <taxon>Bacillota</taxon>
        <taxon>Bacilli</taxon>
        <taxon>Bacillales</taxon>
        <taxon>Paenibacillaceae</taxon>
        <taxon>Paenibacillus</taxon>
    </lineage>
</organism>
<evidence type="ECO:0000256" key="14">
    <source>
        <dbReference type="SAM" id="Phobius"/>
    </source>
</evidence>
<evidence type="ECO:0000256" key="9">
    <source>
        <dbReference type="ARBA" id="ARBA00022777"/>
    </source>
</evidence>
<comment type="subcellular location">
    <subcellularLocation>
        <location evidence="2">Cell membrane</location>
        <topology evidence="2">Multi-pass membrane protein</topology>
    </subcellularLocation>
</comment>
<dbReference type="Pfam" id="PF02518">
    <property type="entry name" value="HATPase_c"/>
    <property type="match status" value="1"/>
</dbReference>
<evidence type="ECO:0000256" key="12">
    <source>
        <dbReference type="ARBA" id="ARBA00023012"/>
    </source>
</evidence>
<dbReference type="EMBL" id="JANIPJ010000037">
    <property type="protein sequence ID" value="MCR2807935.1"/>
    <property type="molecule type" value="Genomic_DNA"/>
</dbReference>
<dbReference type="InterPro" id="IPR005467">
    <property type="entry name" value="His_kinase_dom"/>
</dbReference>
<evidence type="ECO:0000256" key="10">
    <source>
        <dbReference type="ARBA" id="ARBA00022840"/>
    </source>
</evidence>
<name>A0A9X2SCF4_9BACL</name>
<dbReference type="CDD" id="cd06225">
    <property type="entry name" value="HAMP"/>
    <property type="match status" value="1"/>
</dbReference>
<feature type="transmembrane region" description="Helical" evidence="14">
    <location>
        <begin position="297"/>
        <end position="316"/>
    </location>
</feature>